<accession>A0A1J5NZW2</accession>
<dbReference type="EMBL" id="MLJW01007808">
    <property type="protein sequence ID" value="OIQ64825.1"/>
    <property type="molecule type" value="Genomic_DNA"/>
</dbReference>
<comment type="caution">
    <text evidence="1">The sequence shown here is derived from an EMBL/GenBank/DDBJ whole genome shotgun (WGS) entry which is preliminary data.</text>
</comment>
<reference evidence="1" key="1">
    <citation type="submission" date="2016-10" db="EMBL/GenBank/DDBJ databases">
        <title>Sequence of Gallionella enrichment culture.</title>
        <authorList>
            <person name="Poehlein A."/>
            <person name="Muehling M."/>
            <person name="Daniel R."/>
        </authorList>
    </citation>
    <scope>NUCLEOTIDE SEQUENCE</scope>
</reference>
<organism evidence="1">
    <name type="scientific">mine drainage metagenome</name>
    <dbReference type="NCBI Taxonomy" id="410659"/>
    <lineage>
        <taxon>unclassified sequences</taxon>
        <taxon>metagenomes</taxon>
        <taxon>ecological metagenomes</taxon>
    </lineage>
</organism>
<dbReference type="AlphaFoldDB" id="A0A1J5NZW2"/>
<evidence type="ECO:0000313" key="1">
    <source>
        <dbReference type="EMBL" id="OIQ64825.1"/>
    </source>
</evidence>
<protein>
    <submittedName>
        <fullName evidence="1">Uncharacterized protein</fullName>
    </submittedName>
</protein>
<sequence>MGFLADEQERRNTVTPQPEVECHAAQHRHHGIDDLSGEARKLHHGHRPAIGRQPEQMTDDFGHGIAADIGVVEHEGVTRVVAHGLDARDQLVIDDARGAVLEFAHTLVDQRNQVDQAIGHRGIEGVASRPGLGAL</sequence>
<proteinExistence type="predicted"/>
<gene>
    <name evidence="1" type="ORF">GALL_536240</name>
</gene>
<name>A0A1J5NZW2_9ZZZZ</name>